<feature type="region of interest" description="Disordered" evidence="2">
    <location>
        <begin position="28"/>
        <end position="47"/>
    </location>
</feature>
<dbReference type="GO" id="GO:0051015">
    <property type="term" value="F:actin filament binding"/>
    <property type="evidence" value="ECO:0007669"/>
    <property type="project" value="TreeGrafter"/>
</dbReference>
<feature type="compositionally biased region" description="Basic and acidic residues" evidence="2">
    <location>
        <begin position="318"/>
        <end position="337"/>
    </location>
</feature>
<dbReference type="OrthoDB" id="435296at2759"/>
<feature type="compositionally biased region" description="Polar residues" evidence="2">
    <location>
        <begin position="98"/>
        <end position="107"/>
    </location>
</feature>
<feature type="region of interest" description="Disordered" evidence="2">
    <location>
        <begin position="87"/>
        <end position="141"/>
    </location>
</feature>
<feature type="coiled-coil region" evidence="1">
    <location>
        <begin position="957"/>
        <end position="991"/>
    </location>
</feature>
<feature type="compositionally biased region" description="Acidic residues" evidence="2">
    <location>
        <begin position="569"/>
        <end position="581"/>
    </location>
</feature>
<reference evidence="4 5" key="2">
    <citation type="submission" date="2024-05" db="EMBL/GenBank/DDBJ databases">
        <authorList>
            <person name="Chen Y."/>
            <person name="Shah S."/>
            <person name="Dougan E. K."/>
            <person name="Thang M."/>
            <person name="Chan C."/>
        </authorList>
    </citation>
    <scope>NUCLEOTIDE SEQUENCE [LARGE SCALE GENOMIC DNA]</scope>
</reference>
<evidence type="ECO:0000313" key="3">
    <source>
        <dbReference type="EMBL" id="CAI4012211.1"/>
    </source>
</evidence>
<dbReference type="EMBL" id="CAMXCT030005390">
    <property type="protein sequence ID" value="CAL4799523.1"/>
    <property type="molecule type" value="Genomic_DNA"/>
</dbReference>
<reference evidence="3" key="1">
    <citation type="submission" date="2022-10" db="EMBL/GenBank/DDBJ databases">
        <authorList>
            <person name="Chen Y."/>
            <person name="Dougan E. K."/>
            <person name="Chan C."/>
            <person name="Rhodes N."/>
            <person name="Thang M."/>
        </authorList>
    </citation>
    <scope>NUCLEOTIDE SEQUENCE</scope>
</reference>
<dbReference type="Proteomes" id="UP001152797">
    <property type="component" value="Unassembled WGS sequence"/>
</dbReference>
<accession>A0A9P1DMH8</accession>
<feature type="region of interest" description="Disordered" evidence="2">
    <location>
        <begin position="561"/>
        <end position="587"/>
    </location>
</feature>
<proteinExistence type="predicted"/>
<feature type="compositionally biased region" description="Low complexity" evidence="2">
    <location>
        <begin position="794"/>
        <end position="808"/>
    </location>
</feature>
<dbReference type="GO" id="GO:0016460">
    <property type="term" value="C:myosin II complex"/>
    <property type="evidence" value="ECO:0007669"/>
    <property type="project" value="TreeGrafter"/>
</dbReference>
<feature type="region of interest" description="Disordered" evidence="2">
    <location>
        <begin position="314"/>
        <end position="337"/>
    </location>
</feature>
<dbReference type="AlphaFoldDB" id="A0A9P1DMH8"/>
<feature type="compositionally biased region" description="Basic and acidic residues" evidence="2">
    <location>
        <begin position="756"/>
        <end position="766"/>
    </location>
</feature>
<evidence type="ECO:0000313" key="4">
    <source>
        <dbReference type="EMBL" id="CAL4799523.1"/>
    </source>
</evidence>
<dbReference type="PANTHER" id="PTHR45615:SF40">
    <property type="entry name" value="MYOSIN HEAVY CHAIN, NON-MUSCLE"/>
    <property type="match status" value="1"/>
</dbReference>
<dbReference type="GO" id="GO:0032982">
    <property type="term" value="C:myosin filament"/>
    <property type="evidence" value="ECO:0007669"/>
    <property type="project" value="TreeGrafter"/>
</dbReference>
<comment type="caution">
    <text evidence="3">The sequence shown here is derived from an EMBL/GenBank/DDBJ whole genome shotgun (WGS) entry which is preliminary data.</text>
</comment>
<feature type="compositionally biased region" description="Basic and acidic residues" evidence="2">
    <location>
        <begin position="930"/>
        <end position="946"/>
    </location>
</feature>
<feature type="region of interest" description="Disordered" evidence="2">
    <location>
        <begin position="703"/>
        <end position="831"/>
    </location>
</feature>
<feature type="compositionally biased region" description="Basic and acidic residues" evidence="2">
    <location>
        <begin position="647"/>
        <end position="680"/>
    </location>
</feature>
<dbReference type="PANTHER" id="PTHR45615">
    <property type="entry name" value="MYOSIN HEAVY CHAIN, NON-MUSCLE"/>
    <property type="match status" value="1"/>
</dbReference>
<keyword evidence="1" id="KW-0175">Coiled coil</keyword>
<name>A0A9P1DMH8_9DINO</name>
<evidence type="ECO:0000313" key="5">
    <source>
        <dbReference type="Proteomes" id="UP001152797"/>
    </source>
</evidence>
<feature type="compositionally biased region" description="Polar residues" evidence="2">
    <location>
        <begin position="1142"/>
        <end position="1157"/>
    </location>
</feature>
<feature type="compositionally biased region" description="Low complexity" evidence="2">
    <location>
        <begin position="909"/>
        <end position="918"/>
    </location>
</feature>
<feature type="region of interest" description="Disordered" evidence="2">
    <location>
        <begin position="160"/>
        <end position="179"/>
    </location>
</feature>
<feature type="compositionally biased region" description="Low complexity" evidence="2">
    <location>
        <begin position="122"/>
        <end position="131"/>
    </location>
</feature>
<protein>
    <submittedName>
        <fullName evidence="3">Uncharacterized protein</fullName>
    </submittedName>
</protein>
<organism evidence="3">
    <name type="scientific">Cladocopium goreaui</name>
    <dbReference type="NCBI Taxonomy" id="2562237"/>
    <lineage>
        <taxon>Eukaryota</taxon>
        <taxon>Sar</taxon>
        <taxon>Alveolata</taxon>
        <taxon>Dinophyceae</taxon>
        <taxon>Suessiales</taxon>
        <taxon>Symbiodiniaceae</taxon>
        <taxon>Cladocopium</taxon>
    </lineage>
</organism>
<evidence type="ECO:0000256" key="1">
    <source>
        <dbReference type="SAM" id="Coils"/>
    </source>
</evidence>
<evidence type="ECO:0000256" key="2">
    <source>
        <dbReference type="SAM" id="MobiDB-lite"/>
    </source>
</evidence>
<feature type="compositionally biased region" description="Polar residues" evidence="2">
    <location>
        <begin position="865"/>
        <end position="875"/>
    </location>
</feature>
<gene>
    <name evidence="3" type="ORF">C1SCF055_LOCUS37300</name>
</gene>
<feature type="region of interest" description="Disordered" evidence="2">
    <location>
        <begin position="1115"/>
        <end position="1259"/>
    </location>
</feature>
<feature type="region of interest" description="Disordered" evidence="2">
    <location>
        <begin position="858"/>
        <end position="946"/>
    </location>
</feature>
<feature type="compositionally biased region" description="Polar residues" evidence="2">
    <location>
        <begin position="742"/>
        <end position="755"/>
    </location>
</feature>
<dbReference type="EMBL" id="CAMXCT010005390">
    <property type="protein sequence ID" value="CAI4012211.1"/>
    <property type="molecule type" value="Genomic_DNA"/>
</dbReference>
<feature type="region of interest" description="Disordered" evidence="2">
    <location>
        <begin position="1039"/>
        <end position="1059"/>
    </location>
</feature>
<feature type="region of interest" description="Disordered" evidence="2">
    <location>
        <begin position="605"/>
        <end position="681"/>
    </location>
</feature>
<sequence>MSANAVPRQRRKGFAALGISVLNSDVSQDQKDIKFRSHGRGRDSEHDMDLQAEILKGKSRDQDRLLAIVAGLQEGIEDLLAGRVFHPKQEEEEECPRTASSGSSSDGQNEKVPSPTEEAKQEASAQSGQEAATRENKEAVPVSLKKSLAGMPIWIEHEVHSDDEDSNAGSAEQGASDDESVGSFLHIAQHDIDDLVQETDEKKLEQQIGWGRAATNRIMYEWKEYARVKIMEEVNQWFQHRSWAAREEAEMLDEAEATSREILASEHESIRALKTAIERKEIALVSSVSSFRQNMDRRVEQHWAAKRRARDQAIAQVQREEEQRRQERLRRQQERAAKKFSDIDDQIADIKDSIEQVKGEIHKKELMKHTYPSGKRRASAAGGAKAGDVLAIIASQQEEAQVLSGKLALENQKLETLEEALEKGRVFFNSQGFKSKKVRSLPADDPAGEIVNEEMTSAMKTVLAQLMIEDESLAELISIAISLANSPAGKNRTRNGFLRLDDIFGEKDPLAADDPNKLPADEIVVSKDPEERKRKLKEIQTECAQLQEDIEILDSVDHIMPDSPADAQVQDDDEQLNEEEAELRRKNEKALEKLLTKALAAMDAMHQKKAVLTQSRKPKTHEPSDNPEIGSLEGESRGGEATEEEDAKNIGRDPPKEKDAASLLQSEEHTEAEKEAEKQKVVAAQLSEEEAALKRQLKQLRAIESKAAGGSPQGSPGHGFAPDPQVAGGSPRSKAERLEASRNPSWRRVNQTDGTVQRDDGVHSESDVSIVEETPDVGELLQPGAGTDMGPTAGGDSSADDSGSASSATNEVKVRRHASVTRQEADHLDDALAKQLEENKVAAQEVEELRQLLETLKNAPVPLAQGTSAAKQESSGPKGEGILPKPIDRDQSGAVTPGSRSQVQLEPVSSPSGSPSRGSKSRRSLAPRRGSVEKPQEETEEQKDQSALKLHDWRWMLQELVSACQQLAAEKEGYEKEMASIEEKIRRVKSMDSGGVVELLKKDVQSEKKVDSIEVKELKAEIKKRQSQVNAMRRTWQDMQLSGNRRNALSGAEDEERQRDVAKRFAHVLSFLRASKASELTQEAKKAGLVTESGNAEVVGKTASKFLSAIRKVRVAERPVQDDDGEEGDVPPSPGDGRTPAGSPTGTSPAASRQGFNRLTAEATTGHRGQNLEVPQGQSGQDRVPSPRLPRRASLPLKAPEDEPDTRRRRSFNNILEKAKMKKPKEDNVATPGAKVNSAVRFAPEDAQETPRLRSKSHN</sequence>
<dbReference type="EMBL" id="CAMXCT020005390">
    <property type="protein sequence ID" value="CAL1165586.1"/>
    <property type="molecule type" value="Genomic_DNA"/>
</dbReference>
<dbReference type="GO" id="GO:0000146">
    <property type="term" value="F:microfilament motor activity"/>
    <property type="evidence" value="ECO:0007669"/>
    <property type="project" value="TreeGrafter"/>
</dbReference>
<dbReference type="GO" id="GO:0005737">
    <property type="term" value="C:cytoplasm"/>
    <property type="evidence" value="ECO:0007669"/>
    <property type="project" value="TreeGrafter"/>
</dbReference>
<keyword evidence="5" id="KW-1185">Reference proteome</keyword>